<feature type="non-terminal residue" evidence="2">
    <location>
        <position position="287"/>
    </location>
</feature>
<feature type="chain" id="PRO_5008381060" evidence="1">
    <location>
        <begin position="25"/>
        <end position="287"/>
    </location>
</feature>
<reference evidence="3" key="1">
    <citation type="submission" date="2016-05" db="EMBL/GenBank/DDBJ databases">
        <authorList>
            <person name="Naeem Raeece"/>
        </authorList>
    </citation>
    <scope>NUCLEOTIDE SEQUENCE [LARGE SCALE GENOMIC DNA]</scope>
</reference>
<name>A0A1A8WPY7_PLAMA</name>
<feature type="signal peptide" evidence="1">
    <location>
        <begin position="1"/>
        <end position="24"/>
    </location>
</feature>
<dbReference type="VEuPathDB" id="PlasmoDB:PmUG01_00051000"/>
<organism evidence="2 3">
    <name type="scientific">Plasmodium malariae</name>
    <dbReference type="NCBI Taxonomy" id="5858"/>
    <lineage>
        <taxon>Eukaryota</taxon>
        <taxon>Sar</taxon>
        <taxon>Alveolata</taxon>
        <taxon>Apicomplexa</taxon>
        <taxon>Aconoidasida</taxon>
        <taxon>Haemosporida</taxon>
        <taxon>Plasmodiidae</taxon>
        <taxon>Plasmodium</taxon>
        <taxon>Plasmodium (Plasmodium)</taxon>
    </lineage>
</organism>
<dbReference type="Proteomes" id="UP000078597">
    <property type="component" value="Unassembled WGS sequence"/>
</dbReference>
<dbReference type="EMBL" id="FLQW01002840">
    <property type="protein sequence ID" value="SBS94342.1"/>
    <property type="molecule type" value="Genomic_DNA"/>
</dbReference>
<accession>A0A1A8WPY7</accession>
<evidence type="ECO:0000256" key="1">
    <source>
        <dbReference type="SAM" id="SignalP"/>
    </source>
</evidence>
<sequence>MRKFCTCSYLFFVYIFIVCNRGNSLRFQKGDGNAIGAVEGNGKNGSGNNVSTDTNNINAKESTIKNGDNKIMVKEEKSNSEANTNTKKLQNFVSSKNENLGNKGNEEYLKNMFISDGAFESAKNVCENVVVKNEYFKSFCKNTELFKEIQKLKKNSHNLYEQVISDSYENVNTSTFKLLKDDGDKKLIMETDDHNPKVSIMFLYEKLCVGGIPLVCSKILKVDNIFDLNQNNEKNDLVQENNYVNDMEKELTTTINENNGVEENVSDLTDDNTLLILSKTWISTYTR</sequence>
<proteinExistence type="predicted"/>
<protein>
    <submittedName>
        <fullName evidence="2">Rhoptry neck protein 12, putative (RON12)</fullName>
    </submittedName>
</protein>
<keyword evidence="1" id="KW-0732">Signal</keyword>
<evidence type="ECO:0000313" key="2">
    <source>
        <dbReference type="EMBL" id="SBS94342.1"/>
    </source>
</evidence>
<evidence type="ECO:0000313" key="3">
    <source>
        <dbReference type="Proteomes" id="UP000078597"/>
    </source>
</evidence>
<gene>
    <name evidence="2" type="ORF">PMALA_043090</name>
</gene>
<dbReference type="AlphaFoldDB" id="A0A1A8WPY7"/>